<accession>A0A4P6XNM6</accession>
<dbReference type="Proteomes" id="UP000292447">
    <property type="component" value="Chromosome III"/>
</dbReference>
<sequence>MNLLLYLCLLTCVFALDPAEVDGKKLYPSLRTFANKLALMDSYLWTYFTRATYDVLVMTTALYIEDTKTILVLLEPKTRDLVSAGKQFLGVSTKKIVSMTEIDLGSELFSVGSDFFPLVTVSAQYSTGMATVEREVTQSYSVSFNPSLNRAFGLVVVSLKAVLGVTIGLEMAEREVITCLANPGGRVQLQVSNRMLHFPKARTRSIKFYIRDKTFVGSTWERVRSAVADEEHMGALFYENFKLGKHRCVTKVTRFHDAAARKWVEWAQPYKP</sequence>
<keyword evidence="1" id="KW-0732">Signal</keyword>
<proteinExistence type="predicted"/>
<gene>
    <name evidence="2" type="ORF">METSCH_C04800</name>
</gene>
<name>A0A4P6XNM6_9ASCO</name>
<keyword evidence="3" id="KW-1185">Reference proteome</keyword>
<reference evidence="3" key="1">
    <citation type="submission" date="2019-03" db="EMBL/GenBank/DDBJ databases">
        <title>Snf2 controls pulcherriminic acid biosynthesis and connects pigmentation and antifungal activity of the yeast Metschnikowia pulcherrima.</title>
        <authorList>
            <person name="Gore-Lloyd D."/>
            <person name="Sumann I."/>
            <person name="Brachmann A.O."/>
            <person name="Schneeberger K."/>
            <person name="Ortiz-Merino R.A."/>
            <person name="Moreno-Beltran M."/>
            <person name="Schlaefli M."/>
            <person name="Kirner P."/>
            <person name="Santos Kron A."/>
            <person name="Wolfe K.H."/>
            <person name="Piel J."/>
            <person name="Ahrens C.H."/>
            <person name="Henk D."/>
            <person name="Freimoser F.M."/>
        </authorList>
    </citation>
    <scope>NUCLEOTIDE SEQUENCE [LARGE SCALE GENOMIC DNA]</scope>
    <source>
        <strain evidence="3">APC 1.2</strain>
    </source>
</reference>
<evidence type="ECO:0000313" key="2">
    <source>
        <dbReference type="EMBL" id="QBM88509.1"/>
    </source>
</evidence>
<dbReference type="AlphaFoldDB" id="A0A4P6XNM6"/>
<protein>
    <submittedName>
        <fullName evidence="2">Uncharacterized protein</fullName>
    </submittedName>
</protein>
<dbReference type="EMBL" id="CP034458">
    <property type="protein sequence ID" value="QBM88509.1"/>
    <property type="molecule type" value="Genomic_DNA"/>
</dbReference>
<feature type="signal peptide" evidence="1">
    <location>
        <begin position="1"/>
        <end position="15"/>
    </location>
</feature>
<organism evidence="2 3">
    <name type="scientific">Metschnikowia aff. pulcherrima</name>
    <dbReference type="NCBI Taxonomy" id="2163413"/>
    <lineage>
        <taxon>Eukaryota</taxon>
        <taxon>Fungi</taxon>
        <taxon>Dikarya</taxon>
        <taxon>Ascomycota</taxon>
        <taxon>Saccharomycotina</taxon>
        <taxon>Pichiomycetes</taxon>
        <taxon>Metschnikowiaceae</taxon>
        <taxon>Metschnikowia</taxon>
    </lineage>
</organism>
<evidence type="ECO:0000313" key="3">
    <source>
        <dbReference type="Proteomes" id="UP000292447"/>
    </source>
</evidence>
<feature type="chain" id="PRO_5020326828" evidence="1">
    <location>
        <begin position="16"/>
        <end position="272"/>
    </location>
</feature>
<evidence type="ECO:0000256" key="1">
    <source>
        <dbReference type="SAM" id="SignalP"/>
    </source>
</evidence>